<proteinExistence type="predicted"/>
<dbReference type="EMBL" id="LS974202">
    <property type="protein sequence ID" value="SSC12472.1"/>
    <property type="molecule type" value="Genomic_DNA"/>
</dbReference>
<dbReference type="Pfam" id="PF12675">
    <property type="entry name" value="DUF3795"/>
    <property type="match status" value="1"/>
</dbReference>
<gene>
    <name evidence="1" type="ORF">MESINF_1023</name>
</gene>
<evidence type="ECO:0000313" key="1">
    <source>
        <dbReference type="EMBL" id="SSC12472.1"/>
    </source>
</evidence>
<reference evidence="1 2" key="1">
    <citation type="submission" date="2017-01" db="EMBL/GenBank/DDBJ databases">
        <authorList>
            <person name="Erauso G."/>
        </authorList>
    </citation>
    <scope>NUCLEOTIDE SEQUENCE [LARGE SCALE GENOMIC DNA]</scope>
    <source>
        <strain evidence="1">MESINF1</strain>
    </source>
</reference>
<dbReference type="InterPro" id="IPR024227">
    <property type="entry name" value="DUF3795"/>
</dbReference>
<keyword evidence="2" id="KW-1185">Reference proteome</keyword>
<name>A0A7Z7LEH9_9BACT</name>
<sequence>MKMLAFCGIDCANCPAYIATFENNDRLRIETAAKWSEMFRSSLKKEDINCMGCHSGGPLFSYCNECGIRKCALEQKIKETCAECSDYSCQLLTEFHKMLQDEKKLLDRLHSEIEMRS</sequence>
<dbReference type="AlphaFoldDB" id="A0A7Z7LEH9"/>
<dbReference type="KEGG" id="minf:MESINF_1023"/>
<organism evidence="1 2">
    <name type="scientific">Mesotoga infera</name>
    <dbReference type="NCBI Taxonomy" id="1236046"/>
    <lineage>
        <taxon>Bacteria</taxon>
        <taxon>Thermotogati</taxon>
        <taxon>Thermotogota</taxon>
        <taxon>Thermotogae</taxon>
        <taxon>Kosmotogales</taxon>
        <taxon>Kosmotogaceae</taxon>
        <taxon>Mesotoga</taxon>
    </lineage>
</organism>
<protein>
    <recommendedName>
        <fullName evidence="3">DUF3795 domain-containing protein</fullName>
    </recommendedName>
</protein>
<evidence type="ECO:0000313" key="2">
    <source>
        <dbReference type="Proteomes" id="UP000250796"/>
    </source>
</evidence>
<evidence type="ECO:0008006" key="3">
    <source>
        <dbReference type="Google" id="ProtNLM"/>
    </source>
</evidence>
<accession>A0A7Z7LEH9</accession>
<dbReference type="Proteomes" id="UP000250796">
    <property type="component" value="Chromosome MESINF"/>
</dbReference>